<keyword evidence="7" id="KW-0677">Repeat</keyword>
<dbReference type="SUPFAM" id="SSF53686">
    <property type="entry name" value="Tryptophan synthase beta subunit-like PLP-dependent enzymes"/>
    <property type="match status" value="1"/>
</dbReference>
<dbReference type="InterPro" id="IPR000644">
    <property type="entry name" value="CBS_dom"/>
</dbReference>
<evidence type="ECO:0000256" key="5">
    <source>
        <dbReference type="ARBA" id="ARBA00022679"/>
    </source>
</evidence>
<dbReference type="GO" id="GO:0008270">
    <property type="term" value="F:zinc ion binding"/>
    <property type="evidence" value="ECO:0007669"/>
    <property type="project" value="UniProtKB-KW"/>
</dbReference>
<dbReference type="Gene3D" id="1.20.120.1750">
    <property type="match status" value="1"/>
</dbReference>
<feature type="region of interest" description="Disordered" evidence="19">
    <location>
        <begin position="340"/>
        <end position="361"/>
    </location>
</feature>
<evidence type="ECO:0000256" key="7">
    <source>
        <dbReference type="ARBA" id="ARBA00022737"/>
    </source>
</evidence>
<comment type="catalytic activity">
    <reaction evidence="16 18">
        <text>L-homocysteine + L-serine = L,L-cystathionine + H2O</text>
        <dbReference type="Rhea" id="RHEA:10112"/>
        <dbReference type="ChEBI" id="CHEBI:15377"/>
        <dbReference type="ChEBI" id="CHEBI:33384"/>
        <dbReference type="ChEBI" id="CHEBI:58161"/>
        <dbReference type="ChEBI" id="CHEBI:58199"/>
        <dbReference type="EC" id="4.2.1.22"/>
    </reaction>
</comment>
<dbReference type="GO" id="GO:0005737">
    <property type="term" value="C:cytoplasm"/>
    <property type="evidence" value="ECO:0007669"/>
    <property type="project" value="InterPro"/>
</dbReference>
<dbReference type="PROSITE" id="PS51371">
    <property type="entry name" value="CBS"/>
    <property type="match status" value="1"/>
</dbReference>
<dbReference type="UniPathway" id="UPA00136">
    <property type="reaction ID" value="UER00201"/>
</dbReference>
<dbReference type="Gene3D" id="3.10.580.10">
    <property type="entry name" value="CBS-domain"/>
    <property type="match status" value="1"/>
</dbReference>
<dbReference type="InterPro" id="IPR001216">
    <property type="entry name" value="P-phosphate_BS"/>
</dbReference>
<keyword evidence="10" id="KW-0862">Zinc</keyword>
<evidence type="ECO:0000256" key="15">
    <source>
        <dbReference type="ARBA" id="ARBA00026192"/>
    </source>
</evidence>
<dbReference type="GO" id="GO:0004122">
    <property type="term" value="F:cystathionine beta-synthase activity"/>
    <property type="evidence" value="ECO:0007669"/>
    <property type="project" value="UniProtKB-UniRule"/>
</dbReference>
<reference evidence="22 23" key="1">
    <citation type="submission" date="2018-10" db="EMBL/GenBank/DDBJ databases">
        <title>Fifty Aureobasidium pullulans genomes reveal a recombining polyextremotolerant generalist.</title>
        <authorList>
            <person name="Gostincar C."/>
            <person name="Turk M."/>
            <person name="Zajc J."/>
            <person name="Gunde-Cimerman N."/>
        </authorList>
    </citation>
    <scope>NUCLEOTIDE SEQUENCE [LARGE SCALE GENOMIC DNA]</scope>
    <source>
        <strain evidence="22 23">EXF-3863</strain>
    </source>
</reference>
<evidence type="ECO:0000256" key="8">
    <source>
        <dbReference type="ARBA" id="ARBA00022771"/>
    </source>
</evidence>
<feature type="region of interest" description="Disordered" evidence="19">
    <location>
        <begin position="1094"/>
        <end position="1164"/>
    </location>
</feature>
<comment type="pathway">
    <text evidence="2">Amino-acid biosynthesis; L-cysteine biosynthesis; L-cysteine from L-homocysteine and L-serine: step 1/2.</text>
</comment>
<dbReference type="Proteomes" id="UP000308005">
    <property type="component" value="Unassembled WGS sequence"/>
</dbReference>
<dbReference type="PROSITE" id="PS00901">
    <property type="entry name" value="CYS_SYNTHASE"/>
    <property type="match status" value="1"/>
</dbReference>
<comment type="caution">
    <text evidence="22">The sequence shown here is derived from an EMBL/GenBank/DDBJ whole genome shotgun (WGS) entry which is preliminary data.</text>
</comment>
<feature type="region of interest" description="Disordered" evidence="19">
    <location>
        <begin position="739"/>
        <end position="772"/>
    </location>
</feature>
<gene>
    <name evidence="22" type="ORF">D6C91_07947</name>
</gene>
<evidence type="ECO:0000313" key="22">
    <source>
        <dbReference type="EMBL" id="THZ13286.1"/>
    </source>
</evidence>
<evidence type="ECO:0000256" key="19">
    <source>
        <dbReference type="SAM" id="MobiDB-lite"/>
    </source>
</evidence>
<feature type="compositionally biased region" description="Low complexity" evidence="19">
    <location>
        <begin position="1124"/>
        <end position="1143"/>
    </location>
</feature>
<name>A0A4S9SQS6_AURPU</name>
<feature type="region of interest" description="Disordered" evidence="19">
    <location>
        <begin position="455"/>
        <end position="476"/>
    </location>
</feature>
<dbReference type="InterPro" id="IPR036427">
    <property type="entry name" value="Bromodomain-like_sf"/>
</dbReference>
<dbReference type="SUPFAM" id="SSF57850">
    <property type="entry name" value="RING/U-box"/>
    <property type="match status" value="1"/>
</dbReference>
<keyword evidence="18" id="KW-0028">Amino-acid biosynthesis</keyword>
<keyword evidence="8" id="KW-0863">Zinc-finger</keyword>
<evidence type="ECO:0000256" key="3">
    <source>
        <dbReference type="ARBA" id="ARBA00007103"/>
    </source>
</evidence>
<evidence type="ECO:0000256" key="17">
    <source>
        <dbReference type="PROSITE-ProRule" id="PRU00703"/>
    </source>
</evidence>
<dbReference type="InterPro" id="IPR036052">
    <property type="entry name" value="TrpB-like_PALP_sf"/>
</dbReference>
<dbReference type="SUPFAM" id="SSF47370">
    <property type="entry name" value="Bromodomain"/>
    <property type="match status" value="1"/>
</dbReference>
<dbReference type="FunFam" id="3.40.50.1100:FF:000118">
    <property type="entry name" value="Related to CYS4-cystathionine beta-synthase"/>
    <property type="match status" value="1"/>
</dbReference>
<keyword evidence="9" id="KW-0833">Ubl conjugation pathway</keyword>
<evidence type="ECO:0000256" key="6">
    <source>
        <dbReference type="ARBA" id="ARBA00022723"/>
    </source>
</evidence>
<evidence type="ECO:0000256" key="11">
    <source>
        <dbReference type="ARBA" id="ARBA00022898"/>
    </source>
</evidence>
<evidence type="ECO:0000256" key="14">
    <source>
        <dbReference type="ARBA" id="ARBA00023239"/>
    </source>
</evidence>
<dbReference type="SMART" id="SM00116">
    <property type="entry name" value="CBS"/>
    <property type="match status" value="1"/>
</dbReference>
<feature type="compositionally biased region" description="Polar residues" evidence="19">
    <location>
        <begin position="1145"/>
        <end position="1159"/>
    </location>
</feature>
<dbReference type="NCBIfam" id="TIGR01137">
    <property type="entry name" value="cysta_beta"/>
    <property type="match status" value="1"/>
</dbReference>
<sequence length="1282" mass="141166">MSIKSHPRHPPVVMSTITEQIGNTPLVRLNKIPQSLGLKPTIYAKLEFFNAGGSVKDRIALRMIEAAEASGRIHPDKTTLIEPTSGNTGIGLALVGAVKGYKVIITLPEKMSQEKVAVLKALGAEIIRTPTQAAYDSPESHIGVARRLEKEIPGAVILDQYINPDNPRAHELGTAEEIWKQTDGKITALVAGAGTGGTITGLARGIRKHNKDVKIIAADPHGSILAMPAALNDDFKDQPYKVEGIGYDFIPDVLDQSGVDTWFKTDDRTSFEYSRKLIREEGLLVGGSSGSAMAACVKACTELNLTEDDVVVVILPDSIRSYLSKFVDDDWLAANDLLPPTPPLSAPTTPVAKSEDGKKKDGYGDATIRDLRLKPVTTISADSPCGDAIETMREKGFDQLPVSAGTGSRLVGLVTLGNLLSYLSSGRATGSSRVSDVMFDFTKINEVVTNTQDISIKTPEERKKAATSSETESHPQRRQFVEITKDTKLSALSRFFEWNSAAIVTEKTSEKGGYKAMAVVTKLASSKKPTIEIVWKQRAEGLSSFMDVSKAAHGHRQDQHRRRALLTLRTIRSLFQRVHQSVRSRLHFHRSPQNHTIDNTAIVIPPVSESPGINPPSTPVQSPFAIDTLIMSSVRVTRRATRQLRRREESPLQHALRRSRRVAGERPETGPYQPPPRRPPRQEPAYQELAHPRSPTHPSPPSSDFTFSRPDPPVPDPGFSPNTTLHNLRQHLNTRYPLVDNMSYLRTRRDSASDTRPQSPPAPIKSEEDATLPEEKELERVCDICCEAADAVLQPCRTCPTSYCGDCIRSMFLAATHDSTSMPPRCCNILQTTVALDFLTTTEADDYRLKFEEWVSINKTYCPVPQCSRFIPDRAVLSPPSADPINLWSLLKRELPRIMASLKATDCAKFFRGPSDPAAHGHDWKPSKRPMVWLNDISARLSRYADLNDFMSDFNRLILNARSMPPNHPIAVSGEELRKRMWQEVSNIKARPNSNFSTLPAGACFSCPGCHIGICASCKQVAHFGTPCDTSAQDHEVAMLATYGYKKCPRCGHGVKRMYGCRHMQCRCGAHWCWGCLLPIEDCDGGCAPPSPDSEDGYFSDEDEDEEPDTPTEVMPQAGPNGDTNTGASTPAAPAPATTFPPAILTSNVSTDAAPSTSFAERPVNLDGGGHRVWEATGADFGGEPDDSYHDPIWSCEHVFYPTQLPEPAFYRGVPLGTECFRCFSRTYATIQRRYPGTPPPLESLEDRYKHTPEADVAWQCANCEMSLCGVCKNDMRWERGL</sequence>
<dbReference type="GO" id="GO:0016740">
    <property type="term" value="F:transferase activity"/>
    <property type="evidence" value="ECO:0007669"/>
    <property type="project" value="UniProtKB-KW"/>
</dbReference>
<feature type="compositionally biased region" description="Acidic residues" evidence="19">
    <location>
        <begin position="1094"/>
        <end position="1110"/>
    </location>
</feature>
<evidence type="ECO:0000256" key="2">
    <source>
        <dbReference type="ARBA" id="ARBA00005003"/>
    </source>
</evidence>
<keyword evidence="12" id="KW-0103">Bromodomain</keyword>
<evidence type="ECO:0000256" key="4">
    <source>
        <dbReference type="ARBA" id="ARBA00012041"/>
    </source>
</evidence>
<dbReference type="GO" id="GO:0006325">
    <property type="term" value="P:chromatin organization"/>
    <property type="evidence" value="ECO:0007669"/>
    <property type="project" value="UniProtKB-ARBA"/>
</dbReference>
<keyword evidence="18" id="KW-0198">Cysteine biosynthesis</keyword>
<keyword evidence="6" id="KW-0479">Metal-binding</keyword>
<dbReference type="CDD" id="cd20335">
    <property type="entry name" value="BRcat_RBR"/>
    <property type="match status" value="1"/>
</dbReference>
<dbReference type="CDD" id="cd22584">
    <property type="entry name" value="Rcat_RBR_unk"/>
    <property type="match status" value="1"/>
</dbReference>
<dbReference type="GO" id="GO:0019343">
    <property type="term" value="P:cysteine biosynthetic process via cystathionine"/>
    <property type="evidence" value="ECO:0007669"/>
    <property type="project" value="UniProtKB-UniRule"/>
</dbReference>
<dbReference type="GO" id="GO:0006535">
    <property type="term" value="P:cysteine biosynthetic process from serine"/>
    <property type="evidence" value="ECO:0007669"/>
    <property type="project" value="UniProtKB-UniRule"/>
</dbReference>
<dbReference type="EC" id="4.2.1.22" evidence="4 18"/>
<dbReference type="CDD" id="cd04369">
    <property type="entry name" value="Bromodomain"/>
    <property type="match status" value="1"/>
</dbReference>
<dbReference type="EMBL" id="QZBM01000503">
    <property type="protein sequence ID" value="THZ13286.1"/>
    <property type="molecule type" value="Genomic_DNA"/>
</dbReference>
<keyword evidence="14 18" id="KW-0456">Lyase</keyword>
<evidence type="ECO:0000256" key="9">
    <source>
        <dbReference type="ARBA" id="ARBA00022786"/>
    </source>
</evidence>
<evidence type="ECO:0000259" key="21">
    <source>
        <dbReference type="PROSITE" id="PS51873"/>
    </source>
</evidence>
<dbReference type="Gene3D" id="3.40.50.1100">
    <property type="match status" value="2"/>
</dbReference>
<dbReference type="InterPro" id="IPR001926">
    <property type="entry name" value="TrpB-like_PALP"/>
</dbReference>
<feature type="region of interest" description="Disordered" evidence="19">
    <location>
        <begin position="640"/>
        <end position="725"/>
    </location>
</feature>
<dbReference type="PANTHER" id="PTHR10314">
    <property type="entry name" value="CYSTATHIONINE BETA-SYNTHASE"/>
    <property type="match status" value="1"/>
</dbReference>
<dbReference type="InterPro" id="IPR005857">
    <property type="entry name" value="Cysta_beta_synth"/>
</dbReference>
<proteinExistence type="inferred from homology"/>
<evidence type="ECO:0000256" key="18">
    <source>
        <dbReference type="RuleBase" id="RU361204"/>
    </source>
</evidence>
<feature type="domain" description="RING-type" evidence="21">
    <location>
        <begin position="778"/>
        <end position="1091"/>
    </location>
</feature>
<feature type="domain" description="CBS" evidence="20">
    <location>
        <begin position="372"/>
        <end position="429"/>
    </location>
</feature>
<organism evidence="22 23">
    <name type="scientific">Aureobasidium pullulans</name>
    <name type="common">Black yeast</name>
    <name type="synonym">Pullularia pullulans</name>
    <dbReference type="NCBI Taxonomy" id="5580"/>
    <lineage>
        <taxon>Eukaryota</taxon>
        <taxon>Fungi</taxon>
        <taxon>Dikarya</taxon>
        <taxon>Ascomycota</taxon>
        <taxon>Pezizomycotina</taxon>
        <taxon>Dothideomycetes</taxon>
        <taxon>Dothideomycetidae</taxon>
        <taxon>Dothideales</taxon>
        <taxon>Saccotheciaceae</taxon>
        <taxon>Aureobasidium</taxon>
    </lineage>
</organism>
<evidence type="ECO:0000256" key="16">
    <source>
        <dbReference type="ARBA" id="ARBA00047490"/>
    </source>
</evidence>
<evidence type="ECO:0000256" key="10">
    <source>
        <dbReference type="ARBA" id="ARBA00022833"/>
    </source>
</evidence>
<keyword evidence="13 17" id="KW-0129">CBS domain</keyword>
<dbReference type="Pfam" id="PF00571">
    <property type="entry name" value="CBS"/>
    <property type="match status" value="1"/>
</dbReference>
<dbReference type="InterPro" id="IPR044066">
    <property type="entry name" value="TRIAD_supradom"/>
</dbReference>
<protein>
    <recommendedName>
        <fullName evidence="15 18">Cystathionine beta-synthase</fullName>
        <ecNumber evidence="4 18">4.2.1.22</ecNumber>
    </recommendedName>
</protein>
<dbReference type="FunFam" id="3.40.50.1100:FF:000003">
    <property type="entry name" value="Cystathionine beta-synthase"/>
    <property type="match status" value="1"/>
</dbReference>
<evidence type="ECO:0000256" key="1">
    <source>
        <dbReference type="ARBA" id="ARBA00001933"/>
    </source>
</evidence>
<evidence type="ECO:0000256" key="12">
    <source>
        <dbReference type="ARBA" id="ARBA00023117"/>
    </source>
</evidence>
<dbReference type="SUPFAM" id="SSF54631">
    <property type="entry name" value="CBS-domain pair"/>
    <property type="match status" value="1"/>
</dbReference>
<dbReference type="Gene3D" id="1.20.920.10">
    <property type="entry name" value="Bromodomain-like"/>
    <property type="match status" value="1"/>
</dbReference>
<comment type="similarity">
    <text evidence="3 18">Belongs to the cysteine synthase/cystathionine beta-synthase family.</text>
</comment>
<dbReference type="CDD" id="cd01561">
    <property type="entry name" value="CBS_like"/>
    <property type="match status" value="1"/>
</dbReference>
<keyword evidence="5" id="KW-0808">Transferase</keyword>
<evidence type="ECO:0000259" key="20">
    <source>
        <dbReference type="PROSITE" id="PS51371"/>
    </source>
</evidence>
<comment type="cofactor">
    <cofactor evidence="1 18">
        <name>pyridoxal 5'-phosphate</name>
        <dbReference type="ChEBI" id="CHEBI:597326"/>
    </cofactor>
</comment>
<dbReference type="InterPro" id="IPR050214">
    <property type="entry name" value="Cys_Synth/Cystath_Beta-Synth"/>
</dbReference>
<dbReference type="PROSITE" id="PS51873">
    <property type="entry name" value="TRIAD"/>
    <property type="match status" value="1"/>
</dbReference>
<evidence type="ECO:0000313" key="23">
    <source>
        <dbReference type="Proteomes" id="UP000308005"/>
    </source>
</evidence>
<dbReference type="Pfam" id="PF00291">
    <property type="entry name" value="PALP"/>
    <property type="match status" value="1"/>
</dbReference>
<keyword evidence="11 18" id="KW-0663">Pyridoxal phosphate</keyword>
<accession>A0A4S9SQS6</accession>
<dbReference type="InterPro" id="IPR046342">
    <property type="entry name" value="CBS_dom_sf"/>
</dbReference>
<evidence type="ECO:0000256" key="13">
    <source>
        <dbReference type="ARBA" id="ARBA00023122"/>
    </source>
</evidence>